<gene>
    <name evidence="2" type="ORF">CDAR_369061</name>
    <name evidence="3" type="ORF">CDAR_369121</name>
</gene>
<dbReference type="AlphaFoldDB" id="A0AAV4WJZ4"/>
<keyword evidence="4" id="KW-1185">Reference proteome</keyword>
<sequence length="105" mass="10973">MNEMGSQMEEGDELKEIPDEEPVDEIIISPDDETAISKPGGPLEQGPVKISLSATSGPKEPSEVTSMASCHHSLARSVHQGVSGAPMGQATCLLSGPSEVSNAWE</sequence>
<dbReference type="EMBL" id="BPLQ01014755">
    <property type="protein sequence ID" value="GIY82975.1"/>
    <property type="molecule type" value="Genomic_DNA"/>
</dbReference>
<organism evidence="2 4">
    <name type="scientific">Caerostris darwini</name>
    <dbReference type="NCBI Taxonomy" id="1538125"/>
    <lineage>
        <taxon>Eukaryota</taxon>
        <taxon>Metazoa</taxon>
        <taxon>Ecdysozoa</taxon>
        <taxon>Arthropoda</taxon>
        <taxon>Chelicerata</taxon>
        <taxon>Arachnida</taxon>
        <taxon>Araneae</taxon>
        <taxon>Araneomorphae</taxon>
        <taxon>Entelegynae</taxon>
        <taxon>Araneoidea</taxon>
        <taxon>Araneidae</taxon>
        <taxon>Caerostris</taxon>
    </lineage>
</organism>
<protein>
    <submittedName>
        <fullName evidence="2">Uncharacterized protein</fullName>
    </submittedName>
</protein>
<reference evidence="2 4" key="1">
    <citation type="submission" date="2021-06" db="EMBL/GenBank/DDBJ databases">
        <title>Caerostris darwini draft genome.</title>
        <authorList>
            <person name="Kono N."/>
            <person name="Arakawa K."/>
        </authorList>
    </citation>
    <scope>NUCLEOTIDE SEQUENCE [LARGE SCALE GENOMIC DNA]</scope>
</reference>
<proteinExistence type="predicted"/>
<evidence type="ECO:0000313" key="2">
    <source>
        <dbReference type="EMBL" id="GIY82967.1"/>
    </source>
</evidence>
<name>A0AAV4WJZ4_9ARAC</name>
<evidence type="ECO:0000313" key="3">
    <source>
        <dbReference type="EMBL" id="GIY82975.1"/>
    </source>
</evidence>
<evidence type="ECO:0000256" key="1">
    <source>
        <dbReference type="SAM" id="MobiDB-lite"/>
    </source>
</evidence>
<accession>A0AAV4WJZ4</accession>
<dbReference type="EMBL" id="BPLQ01014755">
    <property type="protein sequence ID" value="GIY82967.1"/>
    <property type="molecule type" value="Genomic_DNA"/>
</dbReference>
<evidence type="ECO:0000313" key="4">
    <source>
        <dbReference type="Proteomes" id="UP001054837"/>
    </source>
</evidence>
<comment type="caution">
    <text evidence="2">The sequence shown here is derived from an EMBL/GenBank/DDBJ whole genome shotgun (WGS) entry which is preliminary data.</text>
</comment>
<dbReference type="Proteomes" id="UP001054837">
    <property type="component" value="Unassembled WGS sequence"/>
</dbReference>
<feature type="region of interest" description="Disordered" evidence="1">
    <location>
        <begin position="1"/>
        <end position="71"/>
    </location>
</feature>
<feature type="compositionally biased region" description="Acidic residues" evidence="1">
    <location>
        <begin position="9"/>
        <end position="34"/>
    </location>
</feature>